<dbReference type="EMBL" id="CAXLJL010000933">
    <property type="protein sequence ID" value="CAL5141831.1"/>
    <property type="molecule type" value="Genomic_DNA"/>
</dbReference>
<evidence type="ECO:0000313" key="4">
    <source>
        <dbReference type="EMBL" id="CAL5141832.1"/>
    </source>
</evidence>
<keyword evidence="1" id="KW-1015">Disulfide bond</keyword>
<evidence type="ECO:0000256" key="2">
    <source>
        <dbReference type="SAM" id="SignalP"/>
    </source>
</evidence>
<dbReference type="InterPro" id="IPR011001">
    <property type="entry name" value="Saposin-like"/>
</dbReference>
<evidence type="ECO:0000256" key="1">
    <source>
        <dbReference type="ARBA" id="ARBA00023157"/>
    </source>
</evidence>
<keyword evidence="2" id="KW-0732">Signal</keyword>
<dbReference type="AlphaFoldDB" id="A0AAV2TWR1"/>
<reference evidence="4" key="1">
    <citation type="submission" date="2024-06" db="EMBL/GenBank/DDBJ databases">
        <authorList>
            <person name="Liu X."/>
            <person name="Lenzi L."/>
            <person name="Haldenby T S."/>
            <person name="Uol C."/>
        </authorList>
    </citation>
    <scope>NUCLEOTIDE SEQUENCE</scope>
</reference>
<organism evidence="4 5">
    <name type="scientific">Calicophoron daubneyi</name>
    <name type="common">Rumen fluke</name>
    <name type="synonym">Paramphistomum daubneyi</name>
    <dbReference type="NCBI Taxonomy" id="300641"/>
    <lineage>
        <taxon>Eukaryota</taxon>
        <taxon>Metazoa</taxon>
        <taxon>Spiralia</taxon>
        <taxon>Lophotrochozoa</taxon>
        <taxon>Platyhelminthes</taxon>
        <taxon>Trematoda</taxon>
        <taxon>Digenea</taxon>
        <taxon>Plagiorchiida</taxon>
        <taxon>Pronocephalata</taxon>
        <taxon>Paramphistomoidea</taxon>
        <taxon>Paramphistomidae</taxon>
        <taxon>Calicophoron</taxon>
    </lineage>
</organism>
<dbReference type="SUPFAM" id="SSF47862">
    <property type="entry name" value="Saposin"/>
    <property type="match status" value="1"/>
</dbReference>
<comment type="caution">
    <text evidence="4">The sequence shown here is derived from an EMBL/GenBank/DDBJ whole genome shotgun (WGS) entry which is preliminary data.</text>
</comment>
<accession>A0AAV2TWR1</accession>
<dbReference type="Proteomes" id="UP001497525">
    <property type="component" value="Unassembled WGS sequence"/>
</dbReference>
<protein>
    <recommendedName>
        <fullName evidence="3">Saposin B-type domain-containing protein</fullName>
    </recommendedName>
</protein>
<dbReference type="Gene3D" id="1.10.225.10">
    <property type="entry name" value="Saposin-like"/>
    <property type="match status" value="1"/>
</dbReference>
<evidence type="ECO:0000313" key="5">
    <source>
        <dbReference type="Proteomes" id="UP001497525"/>
    </source>
</evidence>
<sequence>MRLLVLFALIGLSLAVPVYEYPENFSLCDICKGALVELIKLIKGHAAQELIDKYIDQVCQPAKFVKGLCKKALRHAVEHLKKHIQESSSTKVCKAIHIC</sequence>
<proteinExistence type="predicted"/>
<name>A0AAV2TWR1_CALDB</name>
<dbReference type="InterPro" id="IPR008139">
    <property type="entry name" value="SaposinB_dom"/>
</dbReference>
<dbReference type="EMBL" id="CAXLJL010000933">
    <property type="protein sequence ID" value="CAL5141832.1"/>
    <property type="molecule type" value="Genomic_DNA"/>
</dbReference>
<feature type="chain" id="PRO_5043291177" description="Saposin B-type domain-containing protein" evidence="2">
    <location>
        <begin position="16"/>
        <end position="99"/>
    </location>
</feature>
<evidence type="ECO:0000259" key="3">
    <source>
        <dbReference type="PROSITE" id="PS50015"/>
    </source>
</evidence>
<gene>
    <name evidence="4" type="ORF">CDAUBV1_LOCUS17136</name>
</gene>
<dbReference type="PROSITE" id="PS50015">
    <property type="entry name" value="SAP_B"/>
    <property type="match status" value="1"/>
</dbReference>
<feature type="signal peptide" evidence="2">
    <location>
        <begin position="1"/>
        <end position="15"/>
    </location>
</feature>
<dbReference type="SMART" id="SM00741">
    <property type="entry name" value="SapB"/>
    <property type="match status" value="1"/>
</dbReference>
<feature type="domain" description="Saposin B-type" evidence="3">
    <location>
        <begin position="24"/>
        <end position="99"/>
    </location>
</feature>